<dbReference type="AlphaFoldDB" id="A0A1G7S6N0"/>
<dbReference type="OrthoDB" id="9800666at2"/>
<dbReference type="InterPro" id="IPR005297">
    <property type="entry name" value="Lipoprotein_repeat"/>
</dbReference>
<dbReference type="PANTHER" id="PTHR39335:SF1">
    <property type="entry name" value="BLL4220 PROTEIN"/>
    <property type="match status" value="1"/>
</dbReference>
<dbReference type="GO" id="GO:0043448">
    <property type="term" value="P:alkane catabolic process"/>
    <property type="evidence" value="ECO:0007669"/>
    <property type="project" value="TreeGrafter"/>
</dbReference>
<dbReference type="PIRSF" id="PIRSF029720">
    <property type="entry name" value="UCP029720"/>
    <property type="match status" value="1"/>
</dbReference>
<evidence type="ECO:0000313" key="2">
    <source>
        <dbReference type="EMBL" id="SDG18686.1"/>
    </source>
</evidence>
<protein>
    <submittedName>
        <fullName evidence="2">Predicted lipoprotein with conserved Yx(FWY)xxD motif</fullName>
    </submittedName>
</protein>
<sequence>MMKILTATALTLATLAAPAFAESPVLIGELNGESLLMDAQKMTLYTFDKDEKGVSNCYEGCIENWPALTAESEADLPKGYSLITRKDGVKQVAYKDQPLYLWVKDMQPGDMTGDGVKGVWHTARP</sequence>
<keyword evidence="2" id="KW-0449">Lipoprotein</keyword>
<dbReference type="PANTHER" id="PTHR39335">
    <property type="entry name" value="BLL4220 PROTEIN"/>
    <property type="match status" value="1"/>
</dbReference>
<organism evidence="2 3">
    <name type="scientific">Celeribacter baekdonensis</name>
    <dbReference type="NCBI Taxonomy" id="875171"/>
    <lineage>
        <taxon>Bacteria</taxon>
        <taxon>Pseudomonadati</taxon>
        <taxon>Pseudomonadota</taxon>
        <taxon>Alphaproteobacteria</taxon>
        <taxon>Rhodobacterales</taxon>
        <taxon>Roseobacteraceae</taxon>
        <taxon>Celeribacter</taxon>
    </lineage>
</organism>
<dbReference type="Pfam" id="PF03640">
    <property type="entry name" value="Lipoprotein_15"/>
    <property type="match status" value="2"/>
</dbReference>
<keyword evidence="1" id="KW-0732">Signal</keyword>
<dbReference type="Proteomes" id="UP000182284">
    <property type="component" value="Unassembled WGS sequence"/>
</dbReference>
<feature type="chain" id="PRO_5010367261" evidence="1">
    <location>
        <begin position="22"/>
        <end position="125"/>
    </location>
</feature>
<name>A0A1G7S6N0_9RHOB</name>
<proteinExistence type="predicted"/>
<evidence type="ECO:0000313" key="3">
    <source>
        <dbReference type="Proteomes" id="UP000182284"/>
    </source>
</evidence>
<feature type="signal peptide" evidence="1">
    <location>
        <begin position="1"/>
        <end position="21"/>
    </location>
</feature>
<dbReference type="RefSeq" id="WP_074646528.1">
    <property type="nucleotide sequence ID" value="NZ_FNBL01000013.1"/>
</dbReference>
<dbReference type="EMBL" id="FNBL01000013">
    <property type="protein sequence ID" value="SDG18686.1"/>
    <property type="molecule type" value="Genomic_DNA"/>
</dbReference>
<accession>A0A1G7S6N0</accession>
<gene>
    <name evidence="2" type="ORF">SAMN04488117_113104</name>
</gene>
<dbReference type="InterPro" id="IPR014558">
    <property type="entry name" value="UCP029720"/>
</dbReference>
<evidence type="ECO:0000256" key="1">
    <source>
        <dbReference type="SAM" id="SignalP"/>
    </source>
</evidence>
<reference evidence="2 3" key="1">
    <citation type="submission" date="2016-10" db="EMBL/GenBank/DDBJ databases">
        <authorList>
            <person name="de Groot N.N."/>
        </authorList>
    </citation>
    <scope>NUCLEOTIDE SEQUENCE [LARGE SCALE GENOMIC DNA]</scope>
    <source>
        <strain evidence="2 3">DSM 27375</strain>
    </source>
</reference>